<name>M8B4X6_AEGTA</name>
<dbReference type="PANTHER" id="PTHR32133:SF411">
    <property type="entry name" value="F-BOX DOMAIN-CONTAINING PROTEIN"/>
    <property type="match status" value="1"/>
</dbReference>
<proteinExistence type="predicted"/>
<organism evidence="1">
    <name type="scientific">Aegilops tauschii</name>
    <name type="common">Tausch's goatgrass</name>
    <name type="synonym">Aegilops squarrosa</name>
    <dbReference type="NCBI Taxonomy" id="37682"/>
    <lineage>
        <taxon>Eukaryota</taxon>
        <taxon>Viridiplantae</taxon>
        <taxon>Streptophyta</taxon>
        <taxon>Embryophyta</taxon>
        <taxon>Tracheophyta</taxon>
        <taxon>Spermatophyta</taxon>
        <taxon>Magnoliopsida</taxon>
        <taxon>Liliopsida</taxon>
        <taxon>Poales</taxon>
        <taxon>Poaceae</taxon>
        <taxon>BOP clade</taxon>
        <taxon>Pooideae</taxon>
        <taxon>Triticodae</taxon>
        <taxon>Triticeae</taxon>
        <taxon>Triticinae</taxon>
        <taxon>Aegilops</taxon>
    </lineage>
</organism>
<reference evidence="1" key="1">
    <citation type="submission" date="2015-06" db="UniProtKB">
        <authorList>
            <consortium name="EnsemblPlants"/>
        </authorList>
    </citation>
    <scope>IDENTIFICATION</scope>
</reference>
<dbReference type="AlphaFoldDB" id="M8B4X6"/>
<accession>M8B4X6</accession>
<evidence type="ECO:0000313" key="1">
    <source>
        <dbReference type="EnsemblPlants" id="EMT09051"/>
    </source>
</evidence>
<protein>
    <recommendedName>
        <fullName evidence="2">F-box domain-containing protein</fullName>
    </recommendedName>
</protein>
<evidence type="ECO:0008006" key="2">
    <source>
        <dbReference type="Google" id="ProtNLM"/>
    </source>
</evidence>
<sequence>MPTTTPPPAAPSLPGELLEEIFLRFPPDEPSFLMRASLASKLWFVLLTGPNFQSRYREFHGSPPMLGFFCNQIDGSDLEEEEKPVSHFVPTTKFDSCISKEDWIETDYDVWDCRHGHVLFGQKGRRSTEFIVRNPMTACWTEVHTPKRYMGGDNRGAAVFCAMTGCDHRPCHESPFRMAFVCLYLGVGEEDDDSIVYAGVSLPQMCNWSNSCSKFLSKPCSELWSKRWSNSSGLHVPSGAWIDSVPPVLIEDSLYFMISYYDGACIEVLKYDLSSNCLSLIDGLPVEDVFADATRLIAMEDTNLGLAHVDRLTLYLWSRQMGYNGVPSWTQRIVIDLNNLLPVRNPNRRLKLIGSVEGSDIIFVTIDFGIYEINLKSLRWKTITKTESLCALIPYMSFYIPKEMEERPATQMRLTDDVGLNMGLPLGRWSYYCMSSTDVTAVVLELHDVCSESINATVIIATTNLCFTNASHRLGHQCSIFHLLEHV</sequence>
<dbReference type="InterPro" id="IPR036047">
    <property type="entry name" value="F-box-like_dom_sf"/>
</dbReference>
<dbReference type="PANTHER" id="PTHR32133">
    <property type="entry name" value="OS07G0120400 PROTEIN"/>
    <property type="match status" value="1"/>
</dbReference>
<dbReference type="EnsemblPlants" id="EMT09051">
    <property type="protein sequence ID" value="EMT09051"/>
    <property type="gene ID" value="F775_20125"/>
</dbReference>
<dbReference type="SUPFAM" id="SSF81383">
    <property type="entry name" value="F-box domain"/>
    <property type="match status" value="1"/>
</dbReference>